<comment type="caution">
    <text evidence="2">The sequence shown here is derived from an EMBL/GenBank/DDBJ whole genome shotgun (WGS) entry which is preliminary data.</text>
</comment>
<reference evidence="2" key="1">
    <citation type="submission" date="2022-08" db="EMBL/GenBank/DDBJ databases">
        <title>Novel sulfate-reducing endosymbionts in the free-living metamonad Anaeramoeba.</title>
        <authorList>
            <person name="Jerlstrom-Hultqvist J."/>
            <person name="Cepicka I."/>
            <person name="Gallot-Lavallee L."/>
            <person name="Salas-Leiva D."/>
            <person name="Curtis B.A."/>
            <person name="Zahonova K."/>
            <person name="Pipaliya S."/>
            <person name="Dacks J."/>
            <person name="Roger A.J."/>
        </authorList>
    </citation>
    <scope>NUCLEOTIDE SEQUENCE</scope>
    <source>
        <strain evidence="2">Schooner1</strain>
    </source>
</reference>
<proteinExistence type="predicted"/>
<feature type="region of interest" description="Disordered" evidence="1">
    <location>
        <begin position="692"/>
        <end position="724"/>
    </location>
</feature>
<feature type="compositionally biased region" description="Acidic residues" evidence="1">
    <location>
        <begin position="1070"/>
        <end position="1090"/>
    </location>
</feature>
<keyword evidence="3" id="KW-1185">Reference proteome</keyword>
<protein>
    <submittedName>
        <fullName evidence="2">Transcription initiation factor tfiid subunit 3</fullName>
    </submittedName>
</protein>
<dbReference type="EMBL" id="JAOAOG010000313">
    <property type="protein sequence ID" value="KAJ6230196.1"/>
    <property type="molecule type" value="Genomic_DNA"/>
</dbReference>
<gene>
    <name evidence="2" type="ORF">M0813_06834</name>
</gene>
<feature type="compositionally biased region" description="Basic and acidic residues" evidence="1">
    <location>
        <begin position="704"/>
        <end position="714"/>
    </location>
</feature>
<feature type="region of interest" description="Disordered" evidence="1">
    <location>
        <begin position="1368"/>
        <end position="1392"/>
    </location>
</feature>
<sequence length="1555" mass="181997">MNSNNIPSLTNYFENGGGDFFCKLEKNSLFNLEEEQPCLLQLRPKHYQIVLEQKGTKHKSEYFTSEIQFVRMKGKFLKIKKSGRSVVKLRFSEQSETDLVFKLFKMYQWYQPNTLFSGTIKGTILGTETEISVVIKRILQENRSNFPITVVNANKDQCSAILSINSKECMILPEKKPPLILQFSNTPISIISHCEFASNKNPNSSESLGEINIEGNGNYSKQSVYFKTSSKILLEIIIKTLQAFLEQYIYLKKKKPNSNSSSSSNSNNDENKEAVISQRGSWMFSISSKKFILIDQSLYNKRTMISNPLEILQSYYDQLKNPPKLDKFAFTNKLGPFIIWDNELSKLTPQGIVLLNRLEMNRFIEYANFDRNVNSKKIQLLSESKFLTNQLLDSGLICDHGKELEEELKNKIKKFLLNGKAEFKLSIITYNLNNNIQKNNNIQTNNNIQKKNKTKKKKNKKNVNSYVSDYEKQKILFKLTKEKFEIYLIIDKTRKEELKLLYSTKWKYGQRFIHHNCSNIFLLNFGKKHKKIILNNKNNKNNNENVNVDQQKTNFLFVTKTSKDKDLICNTWIAFFRFSTGLPKIENYFITEPINEISSLITHDDRNNLIHQHFFNSNSNNNSNNTNGNENNNNNKKNNNNNNNNKVEKLLNSKYDCKIKYYNKKNNLKKKEKQLLIISNKKYQTKNLFLQSDSQSDSLSDSDLDLKLESKPDSGSDSGSDSELELNIQKNKNKNQDQDQKLLKDKEILKNSTISFNTNNEIESSIELEELQCTSYIFNYTNSISQSCGICKIHLFSNHFELDLKNGDDDDDDGDYLSRKYNLYSKIYFDDPHSLVGRFQIDEHYYLMINFPNSAKRVGFLLDLLVKRNRALKPELSKPMVFNAKLYNICERWVENTQIILQCDSFIINTRERFLEMNYSLKQNIQKVNNTKIISEKIIDLNINNNNYFRFEFNDIEECNEFIETFSNKRNNFFKLAGNQYPENYKIKTIKNGDYLGKTLISFIPGYIIIKKEENKSGSKKKKLKTKKRLKKKNKNKDDDDLISMNESSDEDQSSDDDELKKKKKKDNSDSDDNDEEDEEDEDEDEDDGDFNLNAKNPKLEKKYPLQGHRLYRDLLRHTIIYLQIYNGNRIQFTFEDQNKCIEFQKAIMYYDSENDINLYNCNNFEIEYLKKFNEEKVTGTIFLNQEYIKITKKTVIDEKTFKKNLFYVNLIINENNSYTINLTDKRFQTVESFAFTFVKQQNERKFELLFNNFKFNIENYENLYHSPKKNSFNRCVVSLLNEKLKPTKTNLKFVLTPSFLFLDKSNKIRTFDYSVNDDFLVVPNQNIGKLLIGPQIYFLKFPSRKDRTRFKLFWRYYKPKAKKKNNDEFNITHDDDDHHSDNKKKKKKDRYKDVDKNIQTFKKIEFVQKNGDFLKKGYLGLSLNGVLLVKQKNVKLVKYKILDVKLNNFKMNDLGIKISISKKEPIYTILPSTEERKTFISKFKLISLQMKKKMNRSKSNSSRASKKKEVLLSQSISDSDPDPDQGSDSDSSSNDDQSSNSGSSSSSGSGSDSD</sequence>
<feature type="compositionally biased region" description="Low complexity" evidence="1">
    <location>
        <begin position="616"/>
        <end position="645"/>
    </location>
</feature>
<accession>A0ABQ8XCA8</accession>
<feature type="compositionally biased region" description="Basic and acidic residues" evidence="1">
    <location>
        <begin position="1368"/>
        <end position="1381"/>
    </location>
</feature>
<feature type="compositionally biased region" description="Low complexity" evidence="1">
    <location>
        <begin position="715"/>
        <end position="724"/>
    </location>
</feature>
<evidence type="ECO:0000313" key="3">
    <source>
        <dbReference type="Proteomes" id="UP001150062"/>
    </source>
</evidence>
<name>A0ABQ8XCA8_9EUKA</name>
<evidence type="ECO:0000256" key="1">
    <source>
        <dbReference type="SAM" id="MobiDB-lite"/>
    </source>
</evidence>
<feature type="compositionally biased region" description="Low complexity" evidence="1">
    <location>
        <begin position="692"/>
        <end position="701"/>
    </location>
</feature>
<organism evidence="2 3">
    <name type="scientific">Anaeramoeba flamelloides</name>
    <dbReference type="NCBI Taxonomy" id="1746091"/>
    <lineage>
        <taxon>Eukaryota</taxon>
        <taxon>Metamonada</taxon>
        <taxon>Anaeramoebidae</taxon>
        <taxon>Anaeramoeba</taxon>
    </lineage>
</organism>
<feature type="region of interest" description="Disordered" evidence="1">
    <location>
        <begin position="1493"/>
        <end position="1555"/>
    </location>
</feature>
<feature type="compositionally biased region" description="Low complexity" evidence="1">
    <location>
        <begin position="1529"/>
        <end position="1555"/>
    </location>
</feature>
<dbReference type="Proteomes" id="UP001150062">
    <property type="component" value="Unassembled WGS sequence"/>
</dbReference>
<feature type="region of interest" description="Disordered" evidence="1">
    <location>
        <begin position="614"/>
        <end position="646"/>
    </location>
</feature>
<evidence type="ECO:0000313" key="2">
    <source>
        <dbReference type="EMBL" id="KAJ6230196.1"/>
    </source>
</evidence>
<feature type="compositionally biased region" description="Basic residues" evidence="1">
    <location>
        <begin position="1020"/>
        <end position="1035"/>
    </location>
</feature>
<feature type="region of interest" description="Disordered" evidence="1">
    <location>
        <begin position="1020"/>
        <end position="1099"/>
    </location>
</feature>
<feature type="compositionally biased region" description="Acidic residues" evidence="1">
    <location>
        <begin position="1048"/>
        <end position="1058"/>
    </location>
</feature>